<evidence type="ECO:0000313" key="7">
    <source>
        <dbReference type="Proteomes" id="UP000823941"/>
    </source>
</evidence>
<dbReference type="PANTHER" id="PTHR11461">
    <property type="entry name" value="SERINE PROTEASE INHIBITOR, SERPIN"/>
    <property type="match status" value="1"/>
</dbReference>
<dbReference type="SUPFAM" id="SSF56574">
    <property type="entry name" value="Serpins"/>
    <property type="match status" value="1"/>
</dbReference>
<evidence type="ECO:0000256" key="3">
    <source>
        <dbReference type="RuleBase" id="RU000411"/>
    </source>
</evidence>
<keyword evidence="1" id="KW-0646">Protease inhibitor</keyword>
<feature type="chain" id="PRO_5046537925" description="Serpin domain-containing protein" evidence="4">
    <location>
        <begin position="21"/>
        <end position="401"/>
    </location>
</feature>
<keyword evidence="4" id="KW-0732">Signal</keyword>
<evidence type="ECO:0000259" key="5">
    <source>
        <dbReference type="SMART" id="SM00093"/>
    </source>
</evidence>
<accession>A0ABQ7PU57</accession>
<dbReference type="PROSITE" id="PS00284">
    <property type="entry name" value="SERPIN"/>
    <property type="match status" value="1"/>
</dbReference>
<gene>
    <name evidence="6" type="ORF">JYU34_020204</name>
</gene>
<dbReference type="InterPro" id="IPR042185">
    <property type="entry name" value="Serpin_sf_2"/>
</dbReference>
<organism evidence="6 7">
    <name type="scientific">Plutella xylostella</name>
    <name type="common">Diamondback moth</name>
    <name type="synonym">Plutella maculipennis</name>
    <dbReference type="NCBI Taxonomy" id="51655"/>
    <lineage>
        <taxon>Eukaryota</taxon>
        <taxon>Metazoa</taxon>
        <taxon>Ecdysozoa</taxon>
        <taxon>Arthropoda</taxon>
        <taxon>Hexapoda</taxon>
        <taxon>Insecta</taxon>
        <taxon>Pterygota</taxon>
        <taxon>Neoptera</taxon>
        <taxon>Endopterygota</taxon>
        <taxon>Lepidoptera</taxon>
        <taxon>Glossata</taxon>
        <taxon>Ditrysia</taxon>
        <taxon>Yponomeutoidea</taxon>
        <taxon>Plutellidae</taxon>
        <taxon>Plutella</taxon>
    </lineage>
</organism>
<dbReference type="InterPro" id="IPR036186">
    <property type="entry name" value="Serpin_sf"/>
</dbReference>
<feature type="signal peptide" evidence="4">
    <location>
        <begin position="1"/>
        <end position="20"/>
    </location>
</feature>
<dbReference type="InterPro" id="IPR042178">
    <property type="entry name" value="Serpin_sf_1"/>
</dbReference>
<comment type="similarity">
    <text evidence="3">Belongs to the serpin family.</text>
</comment>
<keyword evidence="2" id="KW-0722">Serine protease inhibitor</keyword>
<evidence type="ECO:0000256" key="4">
    <source>
        <dbReference type="SAM" id="SignalP"/>
    </source>
</evidence>
<comment type="caution">
    <text evidence="6">The sequence shown here is derived from an EMBL/GenBank/DDBJ whole genome shotgun (WGS) entry which is preliminary data.</text>
</comment>
<dbReference type="Gene3D" id="3.30.497.10">
    <property type="entry name" value="Antithrombin, subunit I, domain 2"/>
    <property type="match status" value="1"/>
</dbReference>
<name>A0ABQ7PU57_PLUXY</name>
<dbReference type="InterPro" id="IPR023795">
    <property type="entry name" value="Serpin_CS"/>
</dbReference>
<dbReference type="CDD" id="cd19598">
    <property type="entry name" value="serpin77Ba-like_insects"/>
    <property type="match status" value="1"/>
</dbReference>
<evidence type="ECO:0000256" key="1">
    <source>
        <dbReference type="ARBA" id="ARBA00022690"/>
    </source>
</evidence>
<dbReference type="SMART" id="SM00093">
    <property type="entry name" value="SERPIN"/>
    <property type="match status" value="1"/>
</dbReference>
<evidence type="ECO:0000313" key="6">
    <source>
        <dbReference type="EMBL" id="KAG7296461.1"/>
    </source>
</evidence>
<protein>
    <recommendedName>
        <fullName evidence="5">Serpin domain-containing protein</fullName>
    </recommendedName>
</protein>
<evidence type="ECO:0000256" key="2">
    <source>
        <dbReference type="ARBA" id="ARBA00022900"/>
    </source>
</evidence>
<dbReference type="EMBL" id="JAHIBW010000028">
    <property type="protein sequence ID" value="KAG7296461.1"/>
    <property type="molecule type" value="Genomic_DNA"/>
</dbReference>
<dbReference type="Gene3D" id="2.30.39.10">
    <property type="entry name" value="Alpha-1-antitrypsin, domain 1"/>
    <property type="match status" value="1"/>
</dbReference>
<sequence length="401" mass="44206">MATYTVVFLSLLALIPLAASQCSVEKAKPGLRRAIYDFATELTTRVAIDSENHFVMSPLSLWTLLAAVSEGADSETLVQLKRALRLHPRKCFNSKYYEILRGVVESQGETILERGGAVVIDEGFSVKKAFKSRIDAAGVCKVLTTQFAAAEDAASAINSYVSHATHGAVEEITSPEDLDGKSLLLLDTIYFKGKWTVPFSTADTEVSTFYDEFGGAAGDVNLMFITGEFNVAQIDKIQAKVLELPYAGGKYSMLVFLPYTDVPLVQVIEALNLINLQSIFHLYEKKPARTVMVQLPRFKIESNLDFLVELLQDMGLTQMFDEQASFPLISDQALYVSTLLQKANIEVTEEGTVASAVSETGFSSRLMPEQFVAQKPFLYMIVDKVNEVVLFTGAYSKPSVY</sequence>
<dbReference type="InterPro" id="IPR023796">
    <property type="entry name" value="Serpin_dom"/>
</dbReference>
<dbReference type="InterPro" id="IPR000215">
    <property type="entry name" value="Serpin_fam"/>
</dbReference>
<keyword evidence="7" id="KW-1185">Reference proteome</keyword>
<dbReference type="PANTHER" id="PTHR11461:SF367">
    <property type="entry name" value="GH21475P-RELATED"/>
    <property type="match status" value="1"/>
</dbReference>
<proteinExistence type="inferred from homology"/>
<dbReference type="Pfam" id="PF00079">
    <property type="entry name" value="Serpin"/>
    <property type="match status" value="1"/>
</dbReference>
<dbReference type="Proteomes" id="UP000823941">
    <property type="component" value="Chromosome 28"/>
</dbReference>
<feature type="domain" description="Serpin" evidence="5">
    <location>
        <begin position="40"/>
        <end position="398"/>
    </location>
</feature>
<reference evidence="6 7" key="1">
    <citation type="submission" date="2021-06" db="EMBL/GenBank/DDBJ databases">
        <title>A haploid diamondback moth (Plutella xylostella L.) genome assembly resolves 31 chromosomes and identifies a diamide resistance mutation.</title>
        <authorList>
            <person name="Ward C.M."/>
            <person name="Perry K.D."/>
            <person name="Baker G."/>
            <person name="Powis K."/>
            <person name="Heckel D.G."/>
            <person name="Baxter S.W."/>
        </authorList>
    </citation>
    <scope>NUCLEOTIDE SEQUENCE [LARGE SCALE GENOMIC DNA]</scope>
    <source>
        <strain evidence="6 7">LV</strain>
        <tissue evidence="6">Single pupa</tissue>
    </source>
</reference>